<gene>
    <name evidence="1" type="ORF">C427_2762</name>
</gene>
<sequence length="45" mass="5258">MKDTKNTSQLLVSSHKKTWPKTTEIMPKIDTKKELLDCVYVCLFD</sequence>
<protein>
    <submittedName>
        <fullName evidence="1">Uncharacterized protein</fullName>
    </submittedName>
</protein>
<name>K6ZJS6_9ALTE</name>
<dbReference type="AlphaFoldDB" id="K6ZJS6"/>
<dbReference type="Proteomes" id="UP000011864">
    <property type="component" value="Chromosome"/>
</dbReference>
<keyword evidence="2" id="KW-1185">Reference proteome</keyword>
<dbReference type="KEGG" id="gps:C427_2762"/>
<reference evidence="1 2" key="1">
    <citation type="journal article" date="2013" name="Genome Announc.">
        <title>Complete Genome Sequence of Glaciecola psychrophila Strain 170T.</title>
        <authorList>
            <person name="Yin J."/>
            <person name="Chen J."/>
            <person name="Liu G."/>
            <person name="Yu Y."/>
            <person name="Song L."/>
            <person name="Wang X."/>
            <person name="Qu X."/>
        </authorList>
    </citation>
    <scope>NUCLEOTIDE SEQUENCE [LARGE SCALE GENOMIC DNA]</scope>
    <source>
        <strain evidence="1 2">170</strain>
    </source>
</reference>
<dbReference type="HOGENOM" id="CLU_3203103_0_0_6"/>
<evidence type="ECO:0000313" key="1">
    <source>
        <dbReference type="EMBL" id="AGH44871.1"/>
    </source>
</evidence>
<dbReference type="STRING" id="1129794.C427_2762"/>
<dbReference type="EMBL" id="CP003837">
    <property type="protein sequence ID" value="AGH44871.1"/>
    <property type="molecule type" value="Genomic_DNA"/>
</dbReference>
<proteinExistence type="predicted"/>
<accession>K6ZJS6</accession>
<organism evidence="1 2">
    <name type="scientific">Paraglaciecola psychrophila 170</name>
    <dbReference type="NCBI Taxonomy" id="1129794"/>
    <lineage>
        <taxon>Bacteria</taxon>
        <taxon>Pseudomonadati</taxon>
        <taxon>Pseudomonadota</taxon>
        <taxon>Gammaproteobacteria</taxon>
        <taxon>Alteromonadales</taxon>
        <taxon>Alteromonadaceae</taxon>
        <taxon>Paraglaciecola</taxon>
    </lineage>
</organism>
<evidence type="ECO:0000313" key="2">
    <source>
        <dbReference type="Proteomes" id="UP000011864"/>
    </source>
</evidence>
<dbReference type="PATRIC" id="fig|1129794.4.peg.2746"/>